<protein>
    <recommendedName>
        <fullName evidence="13">Peptide hydrolase</fullName>
        <ecNumber evidence="13">3.4.-.-</ecNumber>
    </recommendedName>
</protein>
<dbReference type="Pfam" id="PF04389">
    <property type="entry name" value="Peptidase_M28"/>
    <property type="match status" value="1"/>
</dbReference>
<organism evidence="17 18">
    <name type="scientific">Physocladia obscura</name>
    <dbReference type="NCBI Taxonomy" id="109957"/>
    <lineage>
        <taxon>Eukaryota</taxon>
        <taxon>Fungi</taxon>
        <taxon>Fungi incertae sedis</taxon>
        <taxon>Chytridiomycota</taxon>
        <taxon>Chytridiomycota incertae sedis</taxon>
        <taxon>Chytridiomycetes</taxon>
        <taxon>Chytridiales</taxon>
        <taxon>Chytriomycetaceae</taxon>
        <taxon>Physocladia</taxon>
    </lineage>
</organism>
<keyword evidence="13" id="KW-0479">Metal-binding</keyword>
<dbReference type="GO" id="GO:0008235">
    <property type="term" value="F:metalloexopeptidase activity"/>
    <property type="evidence" value="ECO:0007669"/>
    <property type="project" value="InterPro"/>
</dbReference>
<comment type="subcellular location">
    <subcellularLocation>
        <location evidence="3">Vacuole membrane</location>
        <topology evidence="3">Multi-pass membrane protein</topology>
    </subcellularLocation>
</comment>
<evidence type="ECO:0000313" key="18">
    <source>
        <dbReference type="Proteomes" id="UP001211907"/>
    </source>
</evidence>
<reference evidence="17" key="1">
    <citation type="submission" date="2020-05" db="EMBL/GenBank/DDBJ databases">
        <title>Phylogenomic resolution of chytrid fungi.</title>
        <authorList>
            <person name="Stajich J.E."/>
            <person name="Amses K."/>
            <person name="Simmons R."/>
            <person name="Seto K."/>
            <person name="Myers J."/>
            <person name="Bonds A."/>
            <person name="Quandt C.A."/>
            <person name="Barry K."/>
            <person name="Liu P."/>
            <person name="Grigoriev I."/>
            <person name="Longcore J.E."/>
            <person name="James T.Y."/>
        </authorList>
    </citation>
    <scope>NUCLEOTIDE SEQUENCE</scope>
    <source>
        <strain evidence="17">JEL0513</strain>
    </source>
</reference>
<feature type="compositionally biased region" description="Polar residues" evidence="14">
    <location>
        <begin position="1"/>
        <end position="16"/>
    </location>
</feature>
<evidence type="ECO:0000313" key="17">
    <source>
        <dbReference type="EMBL" id="KAJ3101907.1"/>
    </source>
</evidence>
<dbReference type="Gene3D" id="3.40.630.10">
    <property type="entry name" value="Zn peptidases"/>
    <property type="match status" value="1"/>
</dbReference>
<keyword evidence="15" id="KW-0472">Membrane</keyword>
<dbReference type="EC" id="3.4.-.-" evidence="13"/>
<keyword evidence="18" id="KW-1185">Reference proteome</keyword>
<evidence type="ECO:0000256" key="5">
    <source>
        <dbReference type="ARBA" id="ARBA00022554"/>
    </source>
</evidence>
<evidence type="ECO:0000256" key="10">
    <source>
        <dbReference type="ARBA" id="ARBA00022989"/>
    </source>
</evidence>
<feature type="transmembrane region" description="Helical" evidence="15">
    <location>
        <begin position="570"/>
        <end position="589"/>
    </location>
</feature>
<evidence type="ECO:0000256" key="12">
    <source>
        <dbReference type="ARBA" id="ARBA00023180"/>
    </source>
</evidence>
<evidence type="ECO:0000256" key="13">
    <source>
        <dbReference type="RuleBase" id="RU361240"/>
    </source>
</evidence>
<gene>
    <name evidence="17" type="ORF">HK100_004451</name>
</gene>
<feature type="transmembrane region" description="Helical" evidence="15">
    <location>
        <begin position="457"/>
        <end position="484"/>
    </location>
</feature>
<comment type="cofactor">
    <cofactor evidence="1">
        <name>Zn(2+)</name>
        <dbReference type="ChEBI" id="CHEBI:29105"/>
    </cofactor>
</comment>
<dbReference type="PANTHER" id="PTHR12147:SF58">
    <property type="entry name" value="VACUOLAR MEMBRANE PROTEASE"/>
    <property type="match status" value="1"/>
</dbReference>
<evidence type="ECO:0000256" key="4">
    <source>
        <dbReference type="ARBA" id="ARBA00010918"/>
    </source>
</evidence>
<sequence>MATLKTPTPTTRQPNSVRKRAAPVEEPPKQTASAIAITVLFLLIAGLSFVRLRLPGSLPSPYPNPMVNPDAPPSESVDPYELITRVLIEKIYGKPLVMPEFDARDAYNSYLAEILKLGPRPFSSKANIDTADFIVAQLEELQENNPKTGKKRLLVERDQSTVLAGPFEKPLQVVNTTYSISVDNIIVKLKGRCELLGLNDCPSLLISAHYDAVVNSPGATDDGMAVATILEIIRLLADDDFRVLPHSLIFLLNNGEECGLLGARHFTKHRFYKSIRASINLEGGGSGGPAMLFRSSDLQMVNTFSQSVLAPHSSVVGNDIMNLGLVSSSTDYNIYTENGEAGIDIAFYQKRYFYHTSHDAWTSEYISSLQHMADSALKTAITLTHNEKFMRGLSNEKDYKSPGVYWNEIYGYMFAISFEIYQYITIGLLVWLVLLIGIGLVNMRKFIAGNARQVKNVYFLGIAGQYLAAVFGSFVFPIAAIAIVEVIRPLAIYGHPVPARVLTVSASVLGAILPFSLVKSIFLTTNPNAGPKDAYQEMLNWHVSEVGLLTAWVPIAAIVSFSAFQNIGLLYSHAGFIFFGCAAFTYEWFSERPWFGKQAKQGDSETESEGQIISNGELVGNNGLRNRKPEETLSPVPKPKPKPPKIPVPSDLSTPTKRAEYRRAQKEAIRKWHRENPSLLPNWFPVFSISIVLPYVNVIGSTYALLLGVEPTIIDGTPSLSISILTTVFTSIAAISSLPYFLTSPKTIRALPIFCTAVAFAAKLTLLGQLHNPFTTPTSVAPFTPVTPLKLVAQFQLDLTYASGSRDTTTGVHSVTVALNTQALQYVSGIVNVSSCDASLGGGRSLCGLVGLSEIPRPVFPTGAIVLDVETMHPSNDVWEVIVRSELSRVCFIQQVNGDDPLEFWIGGGVGAAESKQKNLTVSRALSYTSKFNEVSVFSVSVDRARNSFGLQNVDVK</sequence>
<feature type="region of interest" description="Disordered" evidence="14">
    <location>
        <begin position="1"/>
        <end position="26"/>
    </location>
</feature>
<comment type="similarity">
    <text evidence="4 13">Belongs to the peptidase M28 family.</text>
</comment>
<evidence type="ECO:0000256" key="8">
    <source>
        <dbReference type="ARBA" id="ARBA00022801"/>
    </source>
</evidence>
<proteinExistence type="inferred from homology"/>
<feature type="transmembrane region" description="Helical" evidence="15">
    <location>
        <begin position="420"/>
        <end position="441"/>
    </location>
</feature>
<dbReference type="GO" id="GO:0046872">
    <property type="term" value="F:metal ion binding"/>
    <property type="evidence" value="ECO:0007669"/>
    <property type="project" value="UniProtKB-KW"/>
</dbReference>
<comment type="function">
    <text evidence="2">May be involved in vacuolar sorting and osmoregulation.</text>
</comment>
<keyword evidence="10 15" id="KW-1133">Transmembrane helix</keyword>
<evidence type="ECO:0000259" key="16">
    <source>
        <dbReference type="Pfam" id="PF04389"/>
    </source>
</evidence>
<feature type="transmembrane region" description="Helical" evidence="15">
    <location>
        <begin position="720"/>
        <end position="743"/>
    </location>
</feature>
<evidence type="ECO:0000256" key="15">
    <source>
        <dbReference type="SAM" id="Phobius"/>
    </source>
</evidence>
<evidence type="ECO:0000256" key="11">
    <source>
        <dbReference type="ARBA" id="ARBA00023049"/>
    </source>
</evidence>
<evidence type="ECO:0000256" key="9">
    <source>
        <dbReference type="ARBA" id="ARBA00022833"/>
    </source>
</evidence>
<dbReference type="SUPFAM" id="SSF53187">
    <property type="entry name" value="Zn-dependent exopeptidases"/>
    <property type="match status" value="1"/>
</dbReference>
<feature type="region of interest" description="Disordered" evidence="14">
    <location>
        <begin position="605"/>
        <end position="659"/>
    </location>
</feature>
<evidence type="ECO:0000256" key="7">
    <source>
        <dbReference type="ARBA" id="ARBA00022692"/>
    </source>
</evidence>
<keyword evidence="11" id="KW-0482">Metalloprotease</keyword>
<dbReference type="EMBL" id="JADGJH010002196">
    <property type="protein sequence ID" value="KAJ3101907.1"/>
    <property type="molecule type" value="Genomic_DNA"/>
</dbReference>
<feature type="non-terminal residue" evidence="17">
    <location>
        <position position="957"/>
    </location>
</feature>
<keyword evidence="6 13" id="KW-0645">Protease</keyword>
<dbReference type="GO" id="GO:0006508">
    <property type="term" value="P:proteolysis"/>
    <property type="evidence" value="ECO:0007669"/>
    <property type="project" value="UniProtKB-KW"/>
</dbReference>
<evidence type="ECO:0000256" key="3">
    <source>
        <dbReference type="ARBA" id="ARBA00004128"/>
    </source>
</evidence>
<dbReference type="InterPro" id="IPR045175">
    <property type="entry name" value="M28_fam"/>
</dbReference>
<feature type="transmembrane region" description="Helical" evidence="15">
    <location>
        <begin position="679"/>
        <end position="700"/>
    </location>
</feature>
<dbReference type="InterPro" id="IPR007484">
    <property type="entry name" value="Peptidase_M28"/>
</dbReference>
<keyword evidence="9 13" id="KW-0862">Zinc</keyword>
<keyword evidence="12" id="KW-0325">Glycoprotein</keyword>
<accession>A0AAD5SSV8</accession>
<feature type="transmembrane region" description="Helical" evidence="15">
    <location>
        <begin position="546"/>
        <end position="564"/>
    </location>
</feature>
<dbReference type="PANTHER" id="PTHR12147">
    <property type="entry name" value="METALLOPEPTIDASE M28 FAMILY MEMBER"/>
    <property type="match status" value="1"/>
</dbReference>
<evidence type="ECO:0000256" key="14">
    <source>
        <dbReference type="SAM" id="MobiDB-lite"/>
    </source>
</evidence>
<keyword evidence="5" id="KW-0926">Vacuole</keyword>
<evidence type="ECO:0000256" key="1">
    <source>
        <dbReference type="ARBA" id="ARBA00001947"/>
    </source>
</evidence>
<dbReference type="GO" id="GO:0005774">
    <property type="term" value="C:vacuolar membrane"/>
    <property type="evidence" value="ECO:0007669"/>
    <property type="project" value="UniProtKB-SubCell"/>
</dbReference>
<evidence type="ECO:0000256" key="2">
    <source>
        <dbReference type="ARBA" id="ARBA00003273"/>
    </source>
</evidence>
<feature type="transmembrane region" description="Helical" evidence="15">
    <location>
        <begin position="504"/>
        <end position="525"/>
    </location>
</feature>
<keyword evidence="8 13" id="KW-0378">Hydrolase</keyword>
<dbReference type="AlphaFoldDB" id="A0AAD5SSV8"/>
<dbReference type="Proteomes" id="UP001211907">
    <property type="component" value="Unassembled WGS sequence"/>
</dbReference>
<name>A0AAD5SSV8_9FUNG</name>
<comment type="caution">
    <text evidence="17">The sequence shown here is derived from an EMBL/GenBank/DDBJ whole genome shotgun (WGS) entry which is preliminary data.</text>
</comment>
<feature type="domain" description="Peptidase M28" evidence="16">
    <location>
        <begin position="184"/>
        <end position="378"/>
    </location>
</feature>
<keyword evidence="7 15" id="KW-0812">Transmembrane</keyword>
<evidence type="ECO:0000256" key="6">
    <source>
        <dbReference type="ARBA" id="ARBA00022670"/>
    </source>
</evidence>